<name>A0A139W9V8_TRICA</name>
<dbReference type="eggNOG" id="KOG0017">
    <property type="taxonomic scope" value="Eukaryota"/>
</dbReference>
<evidence type="ECO:0000313" key="2">
    <source>
        <dbReference type="EMBL" id="KYB24688.1"/>
    </source>
</evidence>
<sequence length="107" mass="12535">MGPGFILQQDNARLHMAGIVQDFFNACNIEVIDWPARSPDLNSIEHIWNTLGQRLKEHQPNQDLQHVEAILMELWEQLDPQYIRRLVESIPRRCAEVLRVRGGHTHY</sequence>
<dbReference type="EMBL" id="KQ971905">
    <property type="protein sequence ID" value="KYB24688.1"/>
    <property type="molecule type" value="Genomic_DNA"/>
</dbReference>
<dbReference type="InterPro" id="IPR038717">
    <property type="entry name" value="Tc1-like_DDE_dom"/>
</dbReference>
<feature type="domain" description="Tc1-like transposase DDE" evidence="1">
    <location>
        <begin position="7"/>
        <end position="64"/>
    </location>
</feature>
<dbReference type="AlphaFoldDB" id="A0A139W9V8"/>
<evidence type="ECO:0000259" key="1">
    <source>
        <dbReference type="Pfam" id="PF13358"/>
    </source>
</evidence>
<reference evidence="2 3" key="2">
    <citation type="journal article" date="2010" name="Nucleic Acids Res.">
        <title>BeetleBase in 2010: revisions to provide comprehensive genomic information for Tribolium castaneum.</title>
        <authorList>
            <person name="Kim H.S."/>
            <person name="Murphy T."/>
            <person name="Xia J."/>
            <person name="Caragea D."/>
            <person name="Park Y."/>
            <person name="Beeman R.W."/>
            <person name="Lorenzen M.D."/>
            <person name="Butcher S."/>
            <person name="Manak J.R."/>
            <person name="Brown S.J."/>
        </authorList>
    </citation>
    <scope>NUCLEOTIDE SEQUENCE [LARGE SCALE GENOMIC DNA]</scope>
    <source>
        <strain evidence="2 3">Georgia GA2</strain>
    </source>
</reference>
<organism evidence="2 3">
    <name type="scientific">Tribolium castaneum</name>
    <name type="common">Red flour beetle</name>
    <dbReference type="NCBI Taxonomy" id="7070"/>
    <lineage>
        <taxon>Eukaryota</taxon>
        <taxon>Metazoa</taxon>
        <taxon>Ecdysozoa</taxon>
        <taxon>Arthropoda</taxon>
        <taxon>Hexapoda</taxon>
        <taxon>Insecta</taxon>
        <taxon>Pterygota</taxon>
        <taxon>Neoptera</taxon>
        <taxon>Endopterygota</taxon>
        <taxon>Coleoptera</taxon>
        <taxon>Polyphaga</taxon>
        <taxon>Cucujiformia</taxon>
        <taxon>Tenebrionidae</taxon>
        <taxon>Tenebrionidae incertae sedis</taxon>
        <taxon>Tribolium</taxon>
    </lineage>
</organism>
<dbReference type="InterPro" id="IPR036397">
    <property type="entry name" value="RNaseH_sf"/>
</dbReference>
<dbReference type="GO" id="GO:0003676">
    <property type="term" value="F:nucleic acid binding"/>
    <property type="evidence" value="ECO:0007669"/>
    <property type="project" value="InterPro"/>
</dbReference>
<keyword evidence="3" id="KW-1185">Reference proteome</keyword>
<protein>
    <submittedName>
        <fullName evidence="2">Transposable element Tcb1 transposase-like Protein</fullName>
    </submittedName>
</protein>
<proteinExistence type="predicted"/>
<reference evidence="2 3" key="1">
    <citation type="journal article" date="2008" name="Nature">
        <title>The genome of the model beetle and pest Tribolium castaneum.</title>
        <authorList>
            <consortium name="Tribolium Genome Sequencing Consortium"/>
            <person name="Richards S."/>
            <person name="Gibbs R.A."/>
            <person name="Weinstock G.M."/>
            <person name="Brown S.J."/>
            <person name="Denell R."/>
            <person name="Beeman R.W."/>
            <person name="Gibbs R."/>
            <person name="Beeman R.W."/>
            <person name="Brown S.J."/>
            <person name="Bucher G."/>
            <person name="Friedrich M."/>
            <person name="Grimmelikhuijzen C.J."/>
            <person name="Klingler M."/>
            <person name="Lorenzen M."/>
            <person name="Richards S."/>
            <person name="Roth S."/>
            <person name="Schroder R."/>
            <person name="Tautz D."/>
            <person name="Zdobnov E.M."/>
            <person name="Muzny D."/>
            <person name="Gibbs R.A."/>
            <person name="Weinstock G.M."/>
            <person name="Attaway T."/>
            <person name="Bell S."/>
            <person name="Buhay C.J."/>
            <person name="Chandrabose M.N."/>
            <person name="Chavez D."/>
            <person name="Clerk-Blankenburg K.P."/>
            <person name="Cree A."/>
            <person name="Dao M."/>
            <person name="Davis C."/>
            <person name="Chacko J."/>
            <person name="Dinh H."/>
            <person name="Dugan-Rocha S."/>
            <person name="Fowler G."/>
            <person name="Garner T.T."/>
            <person name="Garnes J."/>
            <person name="Gnirke A."/>
            <person name="Hawes A."/>
            <person name="Hernandez J."/>
            <person name="Hines S."/>
            <person name="Holder M."/>
            <person name="Hume J."/>
            <person name="Jhangiani S.N."/>
            <person name="Joshi V."/>
            <person name="Khan Z.M."/>
            <person name="Jackson L."/>
            <person name="Kovar C."/>
            <person name="Kowis A."/>
            <person name="Lee S."/>
            <person name="Lewis L.R."/>
            <person name="Margolis J."/>
            <person name="Morgan M."/>
            <person name="Nazareth L.V."/>
            <person name="Nguyen N."/>
            <person name="Okwuonu G."/>
            <person name="Parker D."/>
            <person name="Richards S."/>
            <person name="Ruiz S.J."/>
            <person name="Santibanez J."/>
            <person name="Savard J."/>
            <person name="Scherer S.E."/>
            <person name="Schneider B."/>
            <person name="Sodergren E."/>
            <person name="Tautz D."/>
            <person name="Vattahil S."/>
            <person name="Villasana D."/>
            <person name="White C.S."/>
            <person name="Wright R."/>
            <person name="Park Y."/>
            <person name="Beeman R.W."/>
            <person name="Lord J."/>
            <person name="Oppert B."/>
            <person name="Lorenzen M."/>
            <person name="Brown S."/>
            <person name="Wang L."/>
            <person name="Savard J."/>
            <person name="Tautz D."/>
            <person name="Richards S."/>
            <person name="Weinstock G."/>
            <person name="Gibbs R.A."/>
            <person name="Liu Y."/>
            <person name="Worley K."/>
            <person name="Weinstock G."/>
            <person name="Elsik C.G."/>
            <person name="Reese J.T."/>
            <person name="Elhaik E."/>
            <person name="Landan G."/>
            <person name="Graur D."/>
            <person name="Arensburger P."/>
            <person name="Atkinson P."/>
            <person name="Beeman R.W."/>
            <person name="Beidler J."/>
            <person name="Brown S.J."/>
            <person name="Demuth J.P."/>
            <person name="Drury D.W."/>
            <person name="Du Y.Z."/>
            <person name="Fujiwara H."/>
            <person name="Lorenzen M."/>
            <person name="Maselli V."/>
            <person name="Osanai M."/>
            <person name="Park Y."/>
            <person name="Robertson H.M."/>
            <person name="Tu Z."/>
            <person name="Wang J.J."/>
            <person name="Wang S."/>
            <person name="Richards S."/>
            <person name="Song H."/>
            <person name="Zhang L."/>
            <person name="Sodergren E."/>
            <person name="Werner D."/>
            <person name="Stanke M."/>
            <person name="Morgenstern B."/>
            <person name="Solovyev V."/>
            <person name="Kosarev P."/>
            <person name="Brown G."/>
            <person name="Chen H.C."/>
            <person name="Ermolaeva O."/>
            <person name="Hlavina W."/>
            <person name="Kapustin Y."/>
            <person name="Kiryutin B."/>
            <person name="Kitts P."/>
            <person name="Maglott D."/>
            <person name="Pruitt K."/>
            <person name="Sapojnikov V."/>
            <person name="Souvorov A."/>
            <person name="Mackey A.J."/>
            <person name="Waterhouse R.M."/>
            <person name="Wyder S."/>
            <person name="Zdobnov E.M."/>
            <person name="Zdobnov E.M."/>
            <person name="Wyder S."/>
            <person name="Kriventseva E.V."/>
            <person name="Kadowaki T."/>
            <person name="Bork P."/>
            <person name="Aranda M."/>
            <person name="Bao R."/>
            <person name="Beermann A."/>
            <person name="Berns N."/>
            <person name="Bolognesi R."/>
            <person name="Bonneton F."/>
            <person name="Bopp D."/>
            <person name="Brown S.J."/>
            <person name="Bucher G."/>
            <person name="Butts T."/>
            <person name="Chaumot A."/>
            <person name="Denell R.E."/>
            <person name="Ferrier D.E."/>
            <person name="Friedrich M."/>
            <person name="Gordon C.M."/>
            <person name="Jindra M."/>
            <person name="Klingler M."/>
            <person name="Lan Q."/>
            <person name="Lattorff H.M."/>
            <person name="Laudet V."/>
            <person name="von Levetsow C."/>
            <person name="Liu Z."/>
            <person name="Lutz R."/>
            <person name="Lynch J.A."/>
            <person name="da Fonseca R.N."/>
            <person name="Posnien N."/>
            <person name="Reuter R."/>
            <person name="Roth S."/>
            <person name="Savard J."/>
            <person name="Schinko J.B."/>
            <person name="Schmitt C."/>
            <person name="Schoppmeier M."/>
            <person name="Schroder R."/>
            <person name="Shippy T.D."/>
            <person name="Simonnet F."/>
            <person name="Marques-Souza H."/>
            <person name="Tautz D."/>
            <person name="Tomoyasu Y."/>
            <person name="Trauner J."/>
            <person name="Van der Zee M."/>
            <person name="Vervoort M."/>
            <person name="Wittkopp N."/>
            <person name="Wimmer E.A."/>
            <person name="Yang X."/>
            <person name="Jones A.K."/>
            <person name="Sattelle D.B."/>
            <person name="Ebert P.R."/>
            <person name="Nelson D."/>
            <person name="Scott J.G."/>
            <person name="Beeman R.W."/>
            <person name="Muthukrishnan S."/>
            <person name="Kramer K.J."/>
            <person name="Arakane Y."/>
            <person name="Beeman R.W."/>
            <person name="Zhu Q."/>
            <person name="Hogenkamp D."/>
            <person name="Dixit R."/>
            <person name="Oppert B."/>
            <person name="Jiang H."/>
            <person name="Zou Z."/>
            <person name="Marshall J."/>
            <person name="Elpidina E."/>
            <person name="Vinokurov K."/>
            <person name="Oppert C."/>
            <person name="Zou Z."/>
            <person name="Evans J."/>
            <person name="Lu Z."/>
            <person name="Zhao P."/>
            <person name="Sumathipala N."/>
            <person name="Altincicek B."/>
            <person name="Vilcinskas A."/>
            <person name="Williams M."/>
            <person name="Hultmark D."/>
            <person name="Hetru C."/>
            <person name="Jiang H."/>
            <person name="Grimmelikhuijzen C.J."/>
            <person name="Hauser F."/>
            <person name="Cazzamali G."/>
            <person name="Williamson M."/>
            <person name="Park Y."/>
            <person name="Li B."/>
            <person name="Tanaka Y."/>
            <person name="Predel R."/>
            <person name="Neupert S."/>
            <person name="Schachtner J."/>
            <person name="Verleyen P."/>
            <person name="Raible F."/>
            <person name="Bork P."/>
            <person name="Friedrich M."/>
            <person name="Walden K.K."/>
            <person name="Robertson H.M."/>
            <person name="Angeli S."/>
            <person name="Foret S."/>
            <person name="Bucher G."/>
            <person name="Schuetz S."/>
            <person name="Maleszka R."/>
            <person name="Wimmer E.A."/>
            <person name="Beeman R.W."/>
            <person name="Lorenzen M."/>
            <person name="Tomoyasu Y."/>
            <person name="Miller S.C."/>
            <person name="Grossmann D."/>
            <person name="Bucher G."/>
        </authorList>
    </citation>
    <scope>NUCLEOTIDE SEQUENCE [LARGE SCALE GENOMIC DNA]</scope>
    <source>
        <strain evidence="2 3">Georgia GA2</strain>
    </source>
</reference>
<dbReference type="Pfam" id="PF13358">
    <property type="entry name" value="DDE_3"/>
    <property type="match status" value="1"/>
</dbReference>
<dbReference type="STRING" id="7070.A0A139W9V8"/>
<dbReference type="OMA" id="NEWNTIT"/>
<accession>A0A139W9V8</accession>
<gene>
    <name evidence="2" type="primary">AUGUSTUS-3.0.2_31656</name>
    <name evidence="2" type="ORF">TcasGA2_TC031656</name>
</gene>
<dbReference type="InParanoid" id="A0A139W9V8"/>
<dbReference type="Proteomes" id="UP000007266">
    <property type="component" value="Unassembled WGS sequence"/>
</dbReference>
<evidence type="ECO:0000313" key="3">
    <source>
        <dbReference type="Proteomes" id="UP000007266"/>
    </source>
</evidence>
<dbReference type="Gene3D" id="3.30.420.10">
    <property type="entry name" value="Ribonuclease H-like superfamily/Ribonuclease H"/>
    <property type="match status" value="1"/>
</dbReference>